<dbReference type="InterPro" id="IPR050114">
    <property type="entry name" value="UPF0173_UPF0282_UlaG_hydrolase"/>
</dbReference>
<dbReference type="Gene3D" id="3.60.15.10">
    <property type="entry name" value="Ribonuclease Z/Hydroxyacylglutathione hydrolase-like"/>
    <property type="match status" value="1"/>
</dbReference>
<dbReference type="KEGG" id="ttq:NIES37_15560"/>
<dbReference type="Pfam" id="PF12706">
    <property type="entry name" value="Lactamase_B_2"/>
    <property type="match status" value="1"/>
</dbReference>
<evidence type="ECO:0000259" key="1">
    <source>
        <dbReference type="SMART" id="SM00849"/>
    </source>
</evidence>
<dbReference type="AlphaFoldDB" id="A0A1Z4MVX1"/>
<dbReference type="SUPFAM" id="SSF56281">
    <property type="entry name" value="Metallo-hydrolase/oxidoreductase"/>
    <property type="match status" value="1"/>
</dbReference>
<dbReference type="PANTHER" id="PTHR43546:SF7">
    <property type="entry name" value="METALLO-BETA-LACTAMASE DOMAIN-CONTAINING PROTEIN"/>
    <property type="match status" value="1"/>
</dbReference>
<dbReference type="InterPro" id="IPR036866">
    <property type="entry name" value="RibonucZ/Hydroxyglut_hydro"/>
</dbReference>
<dbReference type="Proteomes" id="UP000218785">
    <property type="component" value="Chromosome"/>
</dbReference>
<dbReference type="EMBL" id="AP018248">
    <property type="protein sequence ID" value="BAY97614.1"/>
    <property type="molecule type" value="Genomic_DNA"/>
</dbReference>
<sequence>MMDNPTQLVLPTDSNKADIETGEILFIGTATVLLHYAGFTILTDPNFLHKGEHVHLHYGIRSARKTNPAIEMAELPPLDLIVLSHMHEDHFDRVVEQKLDKNLPIITTPHAANKLKQKGFKATQALDTWESITVTKGNNSLRISAMPGRHGPGIINALLPPVMGSMLEFQNSTQETLYRLYITGDTLLYEELKEIPQKYPDIDLALLHLGGTKIFGILLTMDAMQGVQAIKIIAPHTAIPIHYNDYTVFKSPLEDFMQAVAAAGLETQVRYLNHGETYKFTVK</sequence>
<dbReference type="PANTHER" id="PTHR43546">
    <property type="entry name" value="UPF0173 METAL-DEPENDENT HYDROLASE MJ1163-RELATED"/>
    <property type="match status" value="1"/>
</dbReference>
<protein>
    <recommendedName>
        <fullName evidence="1">Metallo-beta-lactamase domain-containing protein</fullName>
    </recommendedName>
</protein>
<gene>
    <name evidence="2" type="ORF">NIES37_15560</name>
</gene>
<dbReference type="InterPro" id="IPR001279">
    <property type="entry name" value="Metallo-B-lactamas"/>
</dbReference>
<evidence type="ECO:0000313" key="2">
    <source>
        <dbReference type="EMBL" id="BAY97614.1"/>
    </source>
</evidence>
<keyword evidence="3" id="KW-1185">Reference proteome</keyword>
<evidence type="ECO:0000313" key="3">
    <source>
        <dbReference type="Proteomes" id="UP000218785"/>
    </source>
</evidence>
<organism evidence="2 3">
    <name type="scientific">Tolypothrix tenuis PCC 7101</name>
    <dbReference type="NCBI Taxonomy" id="231146"/>
    <lineage>
        <taxon>Bacteria</taxon>
        <taxon>Bacillati</taxon>
        <taxon>Cyanobacteriota</taxon>
        <taxon>Cyanophyceae</taxon>
        <taxon>Nostocales</taxon>
        <taxon>Tolypothrichaceae</taxon>
        <taxon>Tolypothrix</taxon>
    </lineage>
</organism>
<name>A0A1Z4MVX1_9CYAN</name>
<reference evidence="2 3" key="1">
    <citation type="submission" date="2017-06" db="EMBL/GenBank/DDBJ databases">
        <title>Genome sequencing of cyanobaciteial culture collection at National Institute for Environmental Studies (NIES).</title>
        <authorList>
            <person name="Hirose Y."/>
            <person name="Shimura Y."/>
            <person name="Fujisawa T."/>
            <person name="Nakamura Y."/>
            <person name="Kawachi M."/>
        </authorList>
    </citation>
    <scope>NUCLEOTIDE SEQUENCE [LARGE SCALE GENOMIC DNA]</scope>
    <source>
        <strain evidence="2 3">NIES-37</strain>
    </source>
</reference>
<dbReference type="RefSeq" id="WP_321206579.1">
    <property type="nucleotide sequence ID" value="NZ_CAWNJS010000001.1"/>
</dbReference>
<dbReference type="SMART" id="SM00849">
    <property type="entry name" value="Lactamase_B"/>
    <property type="match status" value="1"/>
</dbReference>
<feature type="domain" description="Metallo-beta-lactamase" evidence="1">
    <location>
        <begin position="28"/>
        <end position="236"/>
    </location>
</feature>
<proteinExistence type="predicted"/>
<accession>A0A1Z4MVX1</accession>